<reference evidence="4" key="1">
    <citation type="submission" date="2017-02" db="UniProtKB">
        <authorList>
            <consortium name="WormBaseParasite"/>
        </authorList>
    </citation>
    <scope>IDENTIFICATION</scope>
</reference>
<evidence type="ECO:0000256" key="1">
    <source>
        <dbReference type="SAM" id="Phobius"/>
    </source>
</evidence>
<gene>
    <name evidence="2" type="ORF">HNAJ_LOCUS8416</name>
</gene>
<dbReference type="OrthoDB" id="6283877at2759"/>
<accession>A0A0R3TM93</accession>
<dbReference type="Proteomes" id="UP000278807">
    <property type="component" value="Unassembled WGS sequence"/>
</dbReference>
<keyword evidence="1" id="KW-0472">Membrane</keyword>
<dbReference type="Gene3D" id="1.20.140.150">
    <property type="match status" value="1"/>
</dbReference>
<dbReference type="STRING" id="102285.A0A0R3TM93"/>
<sequence>MTSKMAFLDFEDEAEIEGEDGAFKDSIIEPVYRQKLEKTSSTCHQGRAPTLTIEVVRVSRPLKVISLLLAVVALVLMIIASCFANWMYIGPSQMGLFHECFPEDVESVTYTCTKTNCYSCEFLLHRNAFGAGGDVFSATRNSSLCVWAFGLLSGFQKTPLQCYRRILHVSRPFLYGLLNYFSHKFSDPILR</sequence>
<feature type="transmembrane region" description="Helical" evidence="1">
    <location>
        <begin position="67"/>
        <end position="89"/>
    </location>
</feature>
<protein>
    <submittedName>
        <fullName evidence="4">Ion_trans domain-containing protein</fullName>
    </submittedName>
</protein>
<keyword evidence="3" id="KW-1185">Reference proteome</keyword>
<keyword evidence="1" id="KW-0812">Transmembrane</keyword>
<dbReference type="AlphaFoldDB" id="A0A0R3TM93"/>
<keyword evidence="1" id="KW-1133">Transmembrane helix</keyword>
<dbReference type="EMBL" id="UZAE01012286">
    <property type="protein sequence ID" value="VDO04366.1"/>
    <property type="molecule type" value="Genomic_DNA"/>
</dbReference>
<evidence type="ECO:0000313" key="4">
    <source>
        <dbReference type="WBParaSite" id="HNAJ_0000842001-mRNA-1"/>
    </source>
</evidence>
<organism evidence="4">
    <name type="scientific">Rodentolepis nana</name>
    <name type="common">Dwarf tapeworm</name>
    <name type="synonym">Hymenolepis nana</name>
    <dbReference type="NCBI Taxonomy" id="102285"/>
    <lineage>
        <taxon>Eukaryota</taxon>
        <taxon>Metazoa</taxon>
        <taxon>Spiralia</taxon>
        <taxon>Lophotrochozoa</taxon>
        <taxon>Platyhelminthes</taxon>
        <taxon>Cestoda</taxon>
        <taxon>Eucestoda</taxon>
        <taxon>Cyclophyllidea</taxon>
        <taxon>Hymenolepididae</taxon>
        <taxon>Rodentolepis</taxon>
    </lineage>
</organism>
<proteinExistence type="predicted"/>
<evidence type="ECO:0000313" key="2">
    <source>
        <dbReference type="EMBL" id="VDO04366.1"/>
    </source>
</evidence>
<dbReference type="WBParaSite" id="HNAJ_0000842001-mRNA-1">
    <property type="protein sequence ID" value="HNAJ_0000842001-mRNA-1"/>
    <property type="gene ID" value="HNAJ_0000842001"/>
</dbReference>
<name>A0A0R3TM93_RODNA</name>
<reference evidence="2 3" key="2">
    <citation type="submission" date="2018-11" db="EMBL/GenBank/DDBJ databases">
        <authorList>
            <consortium name="Pathogen Informatics"/>
        </authorList>
    </citation>
    <scope>NUCLEOTIDE SEQUENCE [LARGE SCALE GENOMIC DNA]</scope>
</reference>
<evidence type="ECO:0000313" key="3">
    <source>
        <dbReference type="Proteomes" id="UP000278807"/>
    </source>
</evidence>